<keyword evidence="3" id="KW-1185">Reference proteome</keyword>
<feature type="region of interest" description="Disordered" evidence="1">
    <location>
        <begin position="28"/>
        <end position="52"/>
    </location>
</feature>
<dbReference type="AlphaFoldDB" id="A0A6A6Q5L7"/>
<feature type="compositionally biased region" description="Acidic residues" evidence="1">
    <location>
        <begin position="108"/>
        <end position="118"/>
    </location>
</feature>
<name>A0A6A6Q5L7_9PEZI</name>
<feature type="compositionally biased region" description="Polar residues" evidence="1">
    <location>
        <begin position="28"/>
        <end position="40"/>
    </location>
</feature>
<dbReference type="RefSeq" id="XP_033593815.1">
    <property type="nucleotide sequence ID" value="XM_033732214.1"/>
</dbReference>
<evidence type="ECO:0000313" key="3">
    <source>
        <dbReference type="Proteomes" id="UP000799767"/>
    </source>
</evidence>
<reference evidence="2" key="1">
    <citation type="journal article" date="2020" name="Stud. Mycol.">
        <title>101 Dothideomycetes genomes: a test case for predicting lifestyles and emergence of pathogens.</title>
        <authorList>
            <person name="Haridas S."/>
            <person name="Albert R."/>
            <person name="Binder M."/>
            <person name="Bloem J."/>
            <person name="Labutti K."/>
            <person name="Salamov A."/>
            <person name="Andreopoulos B."/>
            <person name="Baker S."/>
            <person name="Barry K."/>
            <person name="Bills G."/>
            <person name="Bluhm B."/>
            <person name="Cannon C."/>
            <person name="Castanera R."/>
            <person name="Culley D."/>
            <person name="Daum C."/>
            <person name="Ezra D."/>
            <person name="Gonzalez J."/>
            <person name="Henrissat B."/>
            <person name="Kuo A."/>
            <person name="Liang C."/>
            <person name="Lipzen A."/>
            <person name="Lutzoni F."/>
            <person name="Magnuson J."/>
            <person name="Mondo S."/>
            <person name="Nolan M."/>
            <person name="Ohm R."/>
            <person name="Pangilinan J."/>
            <person name="Park H.-J."/>
            <person name="Ramirez L."/>
            <person name="Alfaro M."/>
            <person name="Sun H."/>
            <person name="Tritt A."/>
            <person name="Yoshinaga Y."/>
            <person name="Zwiers L.-H."/>
            <person name="Turgeon B."/>
            <person name="Goodwin S."/>
            <person name="Spatafora J."/>
            <person name="Crous P."/>
            <person name="Grigoriev I."/>
        </authorList>
    </citation>
    <scope>NUCLEOTIDE SEQUENCE</scope>
    <source>
        <strain evidence="2">CBS 113389</strain>
    </source>
</reference>
<dbReference type="EMBL" id="MU001631">
    <property type="protein sequence ID" value="KAF2487246.1"/>
    <property type="molecule type" value="Genomic_DNA"/>
</dbReference>
<evidence type="ECO:0000313" key="2">
    <source>
        <dbReference type="EMBL" id="KAF2487246.1"/>
    </source>
</evidence>
<dbReference type="Proteomes" id="UP000799767">
    <property type="component" value="Unassembled WGS sequence"/>
</dbReference>
<protein>
    <submittedName>
        <fullName evidence="2">Uncharacterized protein</fullName>
    </submittedName>
</protein>
<organism evidence="2 3">
    <name type="scientific">Neohortaea acidophila</name>
    <dbReference type="NCBI Taxonomy" id="245834"/>
    <lineage>
        <taxon>Eukaryota</taxon>
        <taxon>Fungi</taxon>
        <taxon>Dikarya</taxon>
        <taxon>Ascomycota</taxon>
        <taxon>Pezizomycotina</taxon>
        <taxon>Dothideomycetes</taxon>
        <taxon>Dothideomycetidae</taxon>
        <taxon>Mycosphaerellales</taxon>
        <taxon>Teratosphaeriaceae</taxon>
        <taxon>Neohortaea</taxon>
    </lineage>
</organism>
<sequence>MAVSHPFLFLSSSSHPFPLCRSCLHNHPTNSTKSTSQTCVLSPHPSRGNSGMTSRLVPSATIAAHAVPAARAIAAGVTPAAPERQAIHQPARITLFDPIAPTPGEEAALLDDDDDDNNDGGNVTSAMHATIRSSRVYDTEGWLGFDRVEMGGEHDDAICSLGLSGG</sequence>
<proteinExistence type="predicted"/>
<gene>
    <name evidence="2" type="ORF">BDY17DRAFT_288596</name>
</gene>
<feature type="region of interest" description="Disordered" evidence="1">
    <location>
        <begin position="102"/>
        <end position="124"/>
    </location>
</feature>
<dbReference type="GeneID" id="54473216"/>
<evidence type="ECO:0000256" key="1">
    <source>
        <dbReference type="SAM" id="MobiDB-lite"/>
    </source>
</evidence>
<accession>A0A6A6Q5L7</accession>